<dbReference type="EMBL" id="DF143272">
    <property type="protein sequence ID" value="GAA52315.1"/>
    <property type="molecule type" value="Genomic_DNA"/>
</dbReference>
<feature type="region of interest" description="Disordered" evidence="1">
    <location>
        <begin position="96"/>
        <end position="131"/>
    </location>
</feature>
<organism evidence="2 3">
    <name type="scientific">Clonorchis sinensis</name>
    <name type="common">Chinese liver fluke</name>
    <dbReference type="NCBI Taxonomy" id="79923"/>
    <lineage>
        <taxon>Eukaryota</taxon>
        <taxon>Metazoa</taxon>
        <taxon>Spiralia</taxon>
        <taxon>Lophotrochozoa</taxon>
        <taxon>Platyhelminthes</taxon>
        <taxon>Trematoda</taxon>
        <taxon>Digenea</taxon>
        <taxon>Opisthorchiida</taxon>
        <taxon>Opisthorchiata</taxon>
        <taxon>Opisthorchiidae</taxon>
        <taxon>Clonorchis</taxon>
    </lineage>
</organism>
<name>G7YH82_CLOSI</name>
<reference evidence="2" key="1">
    <citation type="journal article" date="2011" name="Genome Biol.">
        <title>The draft genome of the carcinogenic human liver fluke Clonorchis sinensis.</title>
        <authorList>
            <person name="Wang X."/>
            <person name="Chen W."/>
            <person name="Huang Y."/>
            <person name="Sun J."/>
            <person name="Men J."/>
            <person name="Liu H."/>
            <person name="Luo F."/>
            <person name="Guo L."/>
            <person name="Lv X."/>
            <person name="Deng C."/>
            <person name="Zhou C."/>
            <person name="Fan Y."/>
            <person name="Li X."/>
            <person name="Huang L."/>
            <person name="Hu Y."/>
            <person name="Liang C."/>
            <person name="Hu X."/>
            <person name="Xu J."/>
            <person name="Yu X."/>
        </authorList>
    </citation>
    <scope>NUCLEOTIDE SEQUENCE [LARGE SCALE GENOMIC DNA]</scope>
    <source>
        <strain evidence="2">Henan</strain>
    </source>
</reference>
<evidence type="ECO:0000313" key="3">
    <source>
        <dbReference type="Proteomes" id="UP000008909"/>
    </source>
</evidence>
<accession>G7YH82</accession>
<dbReference type="AlphaFoldDB" id="G7YH82"/>
<proteinExistence type="predicted"/>
<gene>
    <name evidence="2" type="ORF">CLF_107820</name>
</gene>
<keyword evidence="3" id="KW-1185">Reference proteome</keyword>
<protein>
    <submittedName>
        <fullName evidence="2">Uncharacterized protein</fullName>
    </submittedName>
</protein>
<evidence type="ECO:0000256" key="1">
    <source>
        <dbReference type="SAM" id="MobiDB-lite"/>
    </source>
</evidence>
<evidence type="ECO:0000313" key="2">
    <source>
        <dbReference type="EMBL" id="GAA52315.1"/>
    </source>
</evidence>
<dbReference type="Proteomes" id="UP000008909">
    <property type="component" value="Unassembled WGS sequence"/>
</dbReference>
<sequence>MTADNPPTSNQTDDRLPVPSAAVQFPMGMSDSLQNLPVFKPDSFSRFVPLSQCAQNRVTYVSTSPPATYWVVSHDSHFLHDISFAKRRMDYQSMVTNPSIRLQTPEPKPSSFSPSDHAEEPALKMPRIAAQ</sequence>
<reference key="2">
    <citation type="submission" date="2011-10" db="EMBL/GenBank/DDBJ databases">
        <title>The genome and transcriptome sequence of Clonorchis sinensis provide insights into the carcinogenic liver fluke.</title>
        <authorList>
            <person name="Wang X."/>
            <person name="Huang Y."/>
            <person name="Chen W."/>
            <person name="Liu H."/>
            <person name="Guo L."/>
            <person name="Chen Y."/>
            <person name="Luo F."/>
            <person name="Zhou W."/>
            <person name="Sun J."/>
            <person name="Mao Q."/>
            <person name="Liang P."/>
            <person name="Zhou C."/>
            <person name="Tian Y."/>
            <person name="Men J."/>
            <person name="Lv X."/>
            <person name="Huang L."/>
            <person name="Zhou J."/>
            <person name="Hu Y."/>
            <person name="Li R."/>
            <person name="Zhang F."/>
            <person name="Lei H."/>
            <person name="Li X."/>
            <person name="Hu X."/>
            <person name="Liang C."/>
            <person name="Xu J."/>
            <person name="Wu Z."/>
            <person name="Yu X."/>
        </authorList>
    </citation>
    <scope>NUCLEOTIDE SEQUENCE</scope>
    <source>
        <strain>Henan</strain>
    </source>
</reference>